<evidence type="ECO:0000256" key="1">
    <source>
        <dbReference type="ARBA" id="ARBA00001966"/>
    </source>
</evidence>
<organism evidence="7 8">
    <name type="scientific">Vallitalea pronyensis</name>
    <dbReference type="NCBI Taxonomy" id="1348613"/>
    <lineage>
        <taxon>Bacteria</taxon>
        <taxon>Bacillati</taxon>
        <taxon>Bacillota</taxon>
        <taxon>Clostridia</taxon>
        <taxon>Lachnospirales</taxon>
        <taxon>Vallitaleaceae</taxon>
        <taxon>Vallitalea</taxon>
    </lineage>
</organism>
<dbReference type="Pfam" id="PF04055">
    <property type="entry name" value="Radical_SAM"/>
    <property type="match status" value="1"/>
</dbReference>
<dbReference type="GO" id="GO:0016491">
    <property type="term" value="F:oxidoreductase activity"/>
    <property type="evidence" value="ECO:0007669"/>
    <property type="project" value="InterPro"/>
</dbReference>
<gene>
    <name evidence="7" type="ORF">HZI73_05310</name>
</gene>
<evidence type="ECO:0000259" key="6">
    <source>
        <dbReference type="PROSITE" id="PS51918"/>
    </source>
</evidence>
<dbReference type="InterPro" id="IPR013785">
    <property type="entry name" value="Aldolase_TIM"/>
</dbReference>
<dbReference type="PROSITE" id="PS51918">
    <property type="entry name" value="RADICAL_SAM"/>
    <property type="match status" value="1"/>
</dbReference>
<comment type="cofactor">
    <cofactor evidence="1">
        <name>[4Fe-4S] cluster</name>
        <dbReference type="ChEBI" id="CHEBI:49883"/>
    </cofactor>
</comment>
<evidence type="ECO:0000256" key="4">
    <source>
        <dbReference type="ARBA" id="ARBA00023004"/>
    </source>
</evidence>
<keyword evidence="4" id="KW-0408">Iron</keyword>
<keyword evidence="8" id="KW-1185">Reference proteome</keyword>
<sequence length="453" mass="52919">MIFNDNLLLTDKYNNGLLVNLISFRRRFLSPNQVDEFKTLKYKTSKEVVDNEFYKKMHEEKQFIAKSLKDKYLSTIKENVNLNNIDKEITFTPTIILSYDCNSNCTYCYQKKINKPSEMMTKSKIDNISQFYKMYFKSIENKEYNGEIRQIILTGGEPLLIKNIDIIQYIKNVWPTSKFILQTNGLNLLEFLKVISPDRIKLIKVSLDGVEDYHNKNRHQDKYINGFDKIIQGIKQAIRLNLKINIKITVNTNSIFEINRLLDYLDTENLLYNKNITLGITGIYDYQNLFVNCNVNHTELEFMDRMIELRNYDDRIVTIPKILMPGFGKLDSLIIREINTLYKPKVYACDCHIHPNYKFDPDGNVYFCQMAFGLNSSKIASFYPNIEINKDIISKMKERNIFNMDECKNCSFKLVCGGGCPLPILINNKNPLKSNCEAFNNIEAISKLGKIYL</sequence>
<protein>
    <submittedName>
        <fullName evidence="7">Radical SAM protein</fullName>
    </submittedName>
</protein>
<evidence type="ECO:0000256" key="5">
    <source>
        <dbReference type="ARBA" id="ARBA00023014"/>
    </source>
</evidence>
<accession>A0A8J8MHK0</accession>
<dbReference type="CDD" id="cd01335">
    <property type="entry name" value="Radical_SAM"/>
    <property type="match status" value="1"/>
</dbReference>
<proteinExistence type="predicted"/>
<dbReference type="SFLD" id="SFLDG01067">
    <property type="entry name" value="SPASM/twitch_domain_containing"/>
    <property type="match status" value="1"/>
</dbReference>
<dbReference type="Gene3D" id="3.20.20.70">
    <property type="entry name" value="Aldolase class I"/>
    <property type="match status" value="1"/>
</dbReference>
<evidence type="ECO:0000313" key="7">
    <source>
        <dbReference type="EMBL" id="QUI21744.1"/>
    </source>
</evidence>
<keyword evidence="5" id="KW-0411">Iron-sulfur</keyword>
<evidence type="ECO:0000313" key="8">
    <source>
        <dbReference type="Proteomes" id="UP000683246"/>
    </source>
</evidence>
<dbReference type="InterPro" id="IPR007197">
    <property type="entry name" value="rSAM"/>
</dbReference>
<dbReference type="EMBL" id="CP058649">
    <property type="protein sequence ID" value="QUI21744.1"/>
    <property type="molecule type" value="Genomic_DNA"/>
</dbReference>
<dbReference type="AlphaFoldDB" id="A0A8J8MHK0"/>
<keyword evidence="2" id="KW-0949">S-adenosyl-L-methionine</keyword>
<dbReference type="PANTHER" id="PTHR43273">
    <property type="entry name" value="ANAEROBIC SULFATASE-MATURATING ENZYME HOMOLOG ASLB-RELATED"/>
    <property type="match status" value="1"/>
</dbReference>
<name>A0A8J8MHK0_9FIRM</name>
<dbReference type="GO" id="GO:0046872">
    <property type="term" value="F:metal ion binding"/>
    <property type="evidence" value="ECO:0007669"/>
    <property type="project" value="UniProtKB-KW"/>
</dbReference>
<dbReference type="InterPro" id="IPR023867">
    <property type="entry name" value="Sulphatase_maturase_rSAM"/>
</dbReference>
<dbReference type="InterPro" id="IPR058240">
    <property type="entry name" value="rSAM_sf"/>
</dbReference>
<dbReference type="KEGG" id="vpy:HZI73_05310"/>
<dbReference type="SUPFAM" id="SSF102114">
    <property type="entry name" value="Radical SAM enzymes"/>
    <property type="match status" value="1"/>
</dbReference>
<dbReference type="GO" id="GO:0051536">
    <property type="term" value="F:iron-sulfur cluster binding"/>
    <property type="evidence" value="ECO:0007669"/>
    <property type="project" value="UniProtKB-KW"/>
</dbReference>
<reference evidence="7" key="1">
    <citation type="submission" date="2020-07" db="EMBL/GenBank/DDBJ databases">
        <title>Vallitalea pronyensis genome.</title>
        <authorList>
            <person name="Postec A."/>
        </authorList>
    </citation>
    <scope>NUCLEOTIDE SEQUENCE</scope>
    <source>
        <strain evidence="7">FatNI3</strain>
    </source>
</reference>
<dbReference type="PANTHER" id="PTHR43273:SF8">
    <property type="entry name" value="RADICAL SAM DOMAIN PROTEIN"/>
    <property type="match status" value="1"/>
</dbReference>
<feature type="domain" description="Radical SAM core" evidence="6">
    <location>
        <begin position="87"/>
        <end position="341"/>
    </location>
</feature>
<keyword evidence="3" id="KW-0479">Metal-binding</keyword>
<evidence type="ECO:0000256" key="3">
    <source>
        <dbReference type="ARBA" id="ARBA00022723"/>
    </source>
</evidence>
<evidence type="ECO:0000256" key="2">
    <source>
        <dbReference type="ARBA" id="ARBA00022691"/>
    </source>
</evidence>
<dbReference type="SFLD" id="SFLDS00029">
    <property type="entry name" value="Radical_SAM"/>
    <property type="match status" value="1"/>
</dbReference>
<dbReference type="NCBIfam" id="TIGR04085">
    <property type="entry name" value="rSAM_more_4Fe4S"/>
    <property type="match status" value="1"/>
</dbReference>
<dbReference type="InterPro" id="IPR023885">
    <property type="entry name" value="4Fe4S-binding_SPASM_dom"/>
</dbReference>
<dbReference type="Proteomes" id="UP000683246">
    <property type="component" value="Chromosome"/>
</dbReference>
<dbReference type="RefSeq" id="WP_212697215.1">
    <property type="nucleotide sequence ID" value="NZ_CP058649.1"/>
</dbReference>